<organism evidence="1 2">
    <name type="scientific">Flavobacterium arundinis</name>
    <dbReference type="NCBI Taxonomy" id="3139143"/>
    <lineage>
        <taxon>Bacteria</taxon>
        <taxon>Pseudomonadati</taxon>
        <taxon>Bacteroidota</taxon>
        <taxon>Flavobacteriia</taxon>
        <taxon>Flavobacteriales</taxon>
        <taxon>Flavobacteriaceae</taxon>
        <taxon>Flavobacterium</taxon>
    </lineage>
</organism>
<reference evidence="1 2" key="1">
    <citation type="submission" date="2024-04" db="EMBL/GenBank/DDBJ databases">
        <title>Flavobacterium sp. DGU11 16S ribosomal RNA gene Genome sequencing and assembly.</title>
        <authorList>
            <person name="Park S."/>
        </authorList>
    </citation>
    <scope>NUCLEOTIDE SEQUENCE [LARGE SCALE GENOMIC DNA]</scope>
    <source>
        <strain evidence="1 2">DGU11</strain>
    </source>
</reference>
<sequence length="150" mass="17395">MSLNLEMFTEKQVYVMYSLYKSMEVDLESKQNRNGEENARLEMVKTNLSLIEIYAIQKRQEEVRWSLTSLFQSAGMNPTLILEFYPGSESYNTYGKNLVVNVEYSEKDLKHIFESIRDKSPRVTGQLKFKIVPEFIDGEINTGDIFGIQG</sequence>
<dbReference type="Proteomes" id="UP001464555">
    <property type="component" value="Unassembled WGS sequence"/>
</dbReference>
<keyword evidence="2" id="KW-1185">Reference proteome</keyword>
<comment type="caution">
    <text evidence="1">The sequence shown here is derived from an EMBL/GenBank/DDBJ whole genome shotgun (WGS) entry which is preliminary data.</text>
</comment>
<dbReference type="EMBL" id="JBBYHR010000001">
    <property type="protein sequence ID" value="MEL1243179.1"/>
    <property type="molecule type" value="Genomic_DNA"/>
</dbReference>
<proteinExistence type="predicted"/>
<protein>
    <submittedName>
        <fullName evidence="1">Uncharacterized protein</fullName>
    </submittedName>
</protein>
<dbReference type="RefSeq" id="WP_341695496.1">
    <property type="nucleotide sequence ID" value="NZ_JBBYHR010000001.1"/>
</dbReference>
<accession>A0ABU9HSV6</accession>
<evidence type="ECO:0000313" key="1">
    <source>
        <dbReference type="EMBL" id="MEL1243179.1"/>
    </source>
</evidence>
<evidence type="ECO:0000313" key="2">
    <source>
        <dbReference type="Proteomes" id="UP001464555"/>
    </source>
</evidence>
<gene>
    <name evidence="1" type="ORF">AAEO56_02800</name>
</gene>
<name>A0ABU9HSV6_9FLAO</name>